<evidence type="ECO:0000256" key="2">
    <source>
        <dbReference type="ARBA" id="ARBA00001954"/>
    </source>
</evidence>
<evidence type="ECO:0000256" key="8">
    <source>
        <dbReference type="ARBA" id="ARBA00022737"/>
    </source>
</evidence>
<comment type="catalytic activity">
    <reaction evidence="1">
        <text>catechol + O2 = (2Z,4E)-2-hydroxy-6-oxohexa-2,4-dienoate + H(+)</text>
        <dbReference type="Rhea" id="RHEA:17337"/>
        <dbReference type="ChEBI" id="CHEBI:15378"/>
        <dbReference type="ChEBI" id="CHEBI:15379"/>
        <dbReference type="ChEBI" id="CHEBI:18135"/>
        <dbReference type="ChEBI" id="CHEBI:71198"/>
        <dbReference type="EC" id="1.13.11.2"/>
    </reaction>
</comment>
<dbReference type="GO" id="GO:0018577">
    <property type="term" value="F:catechol 2,3-dioxygenase activity"/>
    <property type="evidence" value="ECO:0007669"/>
    <property type="project" value="UniProtKB-EC"/>
</dbReference>
<keyword evidence="8" id="KW-0677">Repeat</keyword>
<evidence type="ECO:0000256" key="15">
    <source>
        <dbReference type="RuleBase" id="RU000683"/>
    </source>
</evidence>
<dbReference type="Pfam" id="PF22247">
    <property type="entry name" value="Diox-like_N"/>
    <property type="match status" value="1"/>
</dbReference>
<evidence type="ECO:0000256" key="6">
    <source>
        <dbReference type="ARBA" id="ARBA00022190"/>
    </source>
</evidence>
<keyword evidence="12 15" id="KW-0408">Iron</keyword>
<comment type="similarity">
    <text evidence="3 15">Belongs to the extradiol ring-cleavage dioxygenase family.</text>
</comment>
<evidence type="ECO:0000313" key="18">
    <source>
        <dbReference type="Proteomes" id="UP000655523"/>
    </source>
</evidence>
<keyword evidence="18" id="KW-1185">Reference proteome</keyword>
<name>A0A972SLM2_9BURK</name>
<evidence type="ECO:0000313" key="17">
    <source>
        <dbReference type="EMBL" id="NPT60253.1"/>
    </source>
</evidence>
<evidence type="ECO:0000256" key="11">
    <source>
        <dbReference type="ARBA" id="ARBA00023002"/>
    </source>
</evidence>
<evidence type="ECO:0000256" key="14">
    <source>
        <dbReference type="ARBA" id="ARBA00031146"/>
    </source>
</evidence>
<comment type="caution">
    <text evidence="17">The sequence shown here is derived from an EMBL/GenBank/DDBJ whole genome shotgun (WGS) entry which is preliminary data.</text>
</comment>
<keyword evidence="10 15" id="KW-0223">Dioxygenase</keyword>
<dbReference type="RefSeq" id="WP_172174808.1">
    <property type="nucleotide sequence ID" value="NZ_WOEZ01000212.1"/>
</dbReference>
<dbReference type="InterPro" id="IPR054560">
    <property type="entry name" value="XylE-like_N"/>
</dbReference>
<evidence type="ECO:0000256" key="9">
    <source>
        <dbReference type="ARBA" id="ARBA00022797"/>
    </source>
</evidence>
<dbReference type="AlphaFoldDB" id="A0A972SLM2"/>
<gene>
    <name evidence="17" type="ORF">GNZ13_38290</name>
</gene>
<accession>A0A972SLM2</accession>
<comment type="subunit">
    <text evidence="4">Homotetramer.</text>
</comment>
<keyword evidence="9 15" id="KW-0058">Aromatic hydrocarbons catabolism</keyword>
<keyword evidence="7" id="KW-0479">Metal-binding</keyword>
<evidence type="ECO:0000256" key="13">
    <source>
        <dbReference type="ARBA" id="ARBA00030369"/>
    </source>
</evidence>
<evidence type="ECO:0000256" key="5">
    <source>
        <dbReference type="ARBA" id="ARBA00013117"/>
    </source>
</evidence>
<feature type="domain" description="VOC" evidence="16">
    <location>
        <begin position="150"/>
        <end position="268"/>
    </location>
</feature>
<dbReference type="SUPFAM" id="SSF54593">
    <property type="entry name" value="Glyoxalase/Bleomycin resistance protein/Dihydroxybiphenyl dioxygenase"/>
    <property type="match status" value="2"/>
</dbReference>
<evidence type="ECO:0000259" key="16">
    <source>
        <dbReference type="PROSITE" id="PS51819"/>
    </source>
</evidence>
<dbReference type="NCBIfam" id="TIGR03211">
    <property type="entry name" value="catechol_2_3"/>
    <property type="match status" value="1"/>
</dbReference>
<dbReference type="InterPro" id="IPR004360">
    <property type="entry name" value="Glyas_Fos-R_dOase_dom"/>
</dbReference>
<dbReference type="PROSITE" id="PS00082">
    <property type="entry name" value="EXTRADIOL_DIOXYGENAS"/>
    <property type="match status" value="1"/>
</dbReference>
<comment type="cofactor">
    <cofactor evidence="2 15">
        <name>Fe(2+)</name>
        <dbReference type="ChEBI" id="CHEBI:29033"/>
    </cofactor>
</comment>
<evidence type="ECO:0000256" key="12">
    <source>
        <dbReference type="ARBA" id="ARBA00023004"/>
    </source>
</evidence>
<evidence type="ECO:0000256" key="7">
    <source>
        <dbReference type="ARBA" id="ARBA00022723"/>
    </source>
</evidence>
<reference evidence="17 18" key="1">
    <citation type="submission" date="2019-11" db="EMBL/GenBank/DDBJ databases">
        <title>Metabolism of dissolved organic matter in forest soils.</title>
        <authorList>
            <person name="Cyle K.T."/>
            <person name="Wilhelm R.C."/>
            <person name="Martinez C.E."/>
        </authorList>
    </citation>
    <scope>NUCLEOTIDE SEQUENCE [LARGE SCALE GENOMIC DNA]</scope>
    <source>
        <strain evidence="17 18">5N</strain>
    </source>
</reference>
<organism evidence="17 18">
    <name type="scientific">Paraburkholderia elongata</name>
    <dbReference type="NCBI Taxonomy" id="2675747"/>
    <lineage>
        <taxon>Bacteria</taxon>
        <taxon>Pseudomonadati</taxon>
        <taxon>Pseudomonadota</taxon>
        <taxon>Betaproteobacteria</taxon>
        <taxon>Burkholderiales</taxon>
        <taxon>Burkholderiaceae</taxon>
        <taxon>Paraburkholderia</taxon>
    </lineage>
</organism>
<dbReference type="EC" id="1.13.11.2" evidence="5"/>
<dbReference type="Proteomes" id="UP000655523">
    <property type="component" value="Unassembled WGS sequence"/>
</dbReference>
<dbReference type="GO" id="GO:0008198">
    <property type="term" value="F:ferrous iron binding"/>
    <property type="evidence" value="ECO:0007669"/>
    <property type="project" value="InterPro"/>
</dbReference>
<dbReference type="InterPro" id="IPR029068">
    <property type="entry name" value="Glyas_Bleomycin-R_OHBP_Dase"/>
</dbReference>
<evidence type="ECO:0000256" key="3">
    <source>
        <dbReference type="ARBA" id="ARBA00008784"/>
    </source>
</evidence>
<feature type="domain" description="VOC" evidence="16">
    <location>
        <begin position="8"/>
        <end position="123"/>
    </location>
</feature>
<dbReference type="InterPro" id="IPR017624">
    <property type="entry name" value="Catechol_2-3_dOase"/>
</dbReference>
<dbReference type="Pfam" id="PF00903">
    <property type="entry name" value="Glyoxalase"/>
    <property type="match status" value="1"/>
</dbReference>
<dbReference type="InterPro" id="IPR000486">
    <property type="entry name" value="Xdiol_ring_cleave_dOase_1/2"/>
</dbReference>
<dbReference type="Gene3D" id="3.10.180.10">
    <property type="entry name" value="2,3-Dihydroxybiphenyl 1,2-Dioxygenase, domain 1"/>
    <property type="match status" value="2"/>
</dbReference>
<proteinExistence type="inferred from homology"/>
<sequence length="306" mass="34761">MALTGVLRPGFIQIRVLDLHASVEHYVARVGLHKVATGEDGRVYLKAADEIDHHSIVLRQAASAGFDLMAFKVAREADLGEFESRIKDFGYNVDHVPAGEQPGIGRRIGWTLESGHRLELYHAAEPSHPRPSFQNPEVWEHEPHGMRARRFDHAQLNGPHIERVLEFFEKVLDFSLVERIEGEDGLVAVFLSCGMKAHDIAFLNFPEPNKLHHVSFELETWNDLGHAADIIARYDVSIEIGPTRHGATQGRTIYFFDPSGNRNEVFAGSYTFYPDHPVRTWDARHIPKGVFYYERKIIESFLSVMT</sequence>
<evidence type="ECO:0000256" key="4">
    <source>
        <dbReference type="ARBA" id="ARBA00011881"/>
    </source>
</evidence>
<evidence type="ECO:0000256" key="10">
    <source>
        <dbReference type="ARBA" id="ARBA00022964"/>
    </source>
</evidence>
<dbReference type="EMBL" id="WOEZ01000212">
    <property type="protein sequence ID" value="NPT60253.1"/>
    <property type="molecule type" value="Genomic_DNA"/>
</dbReference>
<dbReference type="PROSITE" id="PS51819">
    <property type="entry name" value="VOC"/>
    <property type="match status" value="2"/>
</dbReference>
<keyword evidence="11 15" id="KW-0560">Oxidoreductase</keyword>
<evidence type="ECO:0000256" key="1">
    <source>
        <dbReference type="ARBA" id="ARBA00000163"/>
    </source>
</evidence>
<dbReference type="InterPro" id="IPR037523">
    <property type="entry name" value="VOC_core"/>
</dbReference>
<protein>
    <recommendedName>
        <fullName evidence="6">Metapyrocatechase</fullName>
        <ecNumber evidence="5">1.13.11.2</ecNumber>
    </recommendedName>
    <alternativeName>
        <fullName evidence="14">CatO2ase</fullName>
    </alternativeName>
    <alternativeName>
        <fullName evidence="13">Catechol 2,3-dioxygenase</fullName>
    </alternativeName>
</protein>